<sequence>MTEVFLRRYFLLSHVLLACCIGHVSLRSNGFYDMIVNFLSNKTCVAVLYNYFLMIFAAFCKLPVWLFLGRLSQMEQEQLLESGRNYLMDAVLFLVLSKPRYNGKEIIITDLAKYLTFLVALKSFHILLHIRLSHMFEVEVPSLFKLFRITGFIYTLSMINAYLISLFFADLSTQNTFSIWFLFELFGMLHSCIFCALKYVVHVLDFFYENGKF</sequence>
<keyword evidence="5" id="KW-0479">Metal-binding</keyword>
<feature type="transmembrane region" description="Helical" evidence="10">
    <location>
        <begin position="114"/>
        <end position="132"/>
    </location>
</feature>
<dbReference type="AlphaFoldDB" id="A0AAD9PJG6"/>
<feature type="transmembrane region" description="Helical" evidence="10">
    <location>
        <begin position="181"/>
        <end position="201"/>
    </location>
</feature>
<evidence type="ECO:0000313" key="13">
    <source>
        <dbReference type="Proteomes" id="UP001214638"/>
    </source>
</evidence>
<evidence type="ECO:0000256" key="2">
    <source>
        <dbReference type="ARBA" id="ARBA00004906"/>
    </source>
</evidence>
<feature type="transmembrane region" description="Helical" evidence="10">
    <location>
        <begin position="46"/>
        <end position="68"/>
    </location>
</feature>
<dbReference type="KEGG" id="bdw:94336587"/>
<feature type="transmembrane region" description="Helical" evidence="10">
    <location>
        <begin position="152"/>
        <end position="169"/>
    </location>
</feature>
<dbReference type="Proteomes" id="UP001214638">
    <property type="component" value="Unassembled WGS sequence"/>
</dbReference>
<dbReference type="GeneID" id="94336587"/>
<feature type="transmembrane region" description="Helical" evidence="10">
    <location>
        <begin position="9"/>
        <end position="26"/>
    </location>
</feature>
<keyword evidence="4 10" id="KW-0812">Transmembrane</keyword>
<evidence type="ECO:0000313" key="12">
    <source>
        <dbReference type="EMBL" id="KAK2195696.1"/>
    </source>
</evidence>
<dbReference type="InterPro" id="IPR057992">
    <property type="entry name" value="TPR_SYVN1_N"/>
</dbReference>
<evidence type="ECO:0000256" key="6">
    <source>
        <dbReference type="ARBA" id="ARBA00022771"/>
    </source>
</evidence>
<evidence type="ECO:0000256" key="1">
    <source>
        <dbReference type="ARBA" id="ARBA00004370"/>
    </source>
</evidence>
<keyword evidence="9 10" id="KW-0472">Membrane</keyword>
<evidence type="ECO:0000256" key="10">
    <source>
        <dbReference type="SAM" id="Phobius"/>
    </source>
</evidence>
<evidence type="ECO:0000256" key="9">
    <source>
        <dbReference type="ARBA" id="ARBA00023136"/>
    </source>
</evidence>
<comment type="pathway">
    <text evidence="2">Protein modification; protein ubiquitination.</text>
</comment>
<comment type="caution">
    <text evidence="12">The sequence shown here is derived from an EMBL/GenBank/DDBJ whole genome shotgun (WGS) entry which is preliminary data.</text>
</comment>
<evidence type="ECO:0000256" key="7">
    <source>
        <dbReference type="ARBA" id="ARBA00022833"/>
    </source>
</evidence>
<gene>
    <name evidence="12" type="ORF">BdWA1_002289</name>
</gene>
<feature type="domain" description="E3 ubiquitin-protein ligase synoviolin-like TPR repeats" evidence="11">
    <location>
        <begin position="7"/>
        <end position="209"/>
    </location>
</feature>
<evidence type="ECO:0000256" key="4">
    <source>
        <dbReference type="ARBA" id="ARBA00022692"/>
    </source>
</evidence>
<accession>A0AAD9PJG6</accession>
<dbReference type="PROSITE" id="PS51257">
    <property type="entry name" value="PROKAR_LIPOPROTEIN"/>
    <property type="match status" value="1"/>
</dbReference>
<evidence type="ECO:0000259" key="11">
    <source>
        <dbReference type="Pfam" id="PF25563"/>
    </source>
</evidence>
<keyword evidence="3" id="KW-0808">Transferase</keyword>
<proteinExistence type="predicted"/>
<evidence type="ECO:0000256" key="5">
    <source>
        <dbReference type="ARBA" id="ARBA00022723"/>
    </source>
</evidence>
<evidence type="ECO:0000256" key="8">
    <source>
        <dbReference type="ARBA" id="ARBA00022989"/>
    </source>
</evidence>
<keyword evidence="6" id="KW-0863">Zinc-finger</keyword>
<dbReference type="EMBL" id="JALLKP010000003">
    <property type="protein sequence ID" value="KAK2195696.1"/>
    <property type="molecule type" value="Genomic_DNA"/>
</dbReference>
<comment type="subcellular location">
    <subcellularLocation>
        <location evidence="1">Membrane</location>
    </subcellularLocation>
</comment>
<keyword evidence="7" id="KW-0862">Zinc</keyword>
<dbReference type="Pfam" id="PF25563">
    <property type="entry name" value="TPR_SYVN1_N"/>
    <property type="match status" value="1"/>
</dbReference>
<protein>
    <recommendedName>
        <fullName evidence="11">E3 ubiquitin-protein ligase synoviolin-like TPR repeats domain-containing protein</fullName>
    </recommendedName>
</protein>
<organism evidence="12 13">
    <name type="scientific">Babesia duncani</name>
    <dbReference type="NCBI Taxonomy" id="323732"/>
    <lineage>
        <taxon>Eukaryota</taxon>
        <taxon>Sar</taxon>
        <taxon>Alveolata</taxon>
        <taxon>Apicomplexa</taxon>
        <taxon>Aconoidasida</taxon>
        <taxon>Piroplasmida</taxon>
        <taxon>Babesiidae</taxon>
        <taxon>Babesia</taxon>
    </lineage>
</organism>
<keyword evidence="13" id="KW-1185">Reference proteome</keyword>
<reference evidence="12" key="1">
    <citation type="journal article" date="2023" name="Nat. Microbiol.">
        <title>Babesia duncani multi-omics identifies virulence factors and drug targets.</title>
        <authorList>
            <person name="Singh P."/>
            <person name="Lonardi S."/>
            <person name="Liang Q."/>
            <person name="Vydyam P."/>
            <person name="Khabirova E."/>
            <person name="Fang T."/>
            <person name="Gihaz S."/>
            <person name="Thekkiniath J."/>
            <person name="Munshi M."/>
            <person name="Abel S."/>
            <person name="Ciampossin L."/>
            <person name="Batugedara G."/>
            <person name="Gupta M."/>
            <person name="Lu X.M."/>
            <person name="Lenz T."/>
            <person name="Chakravarty S."/>
            <person name="Cornillot E."/>
            <person name="Hu Y."/>
            <person name="Ma W."/>
            <person name="Gonzalez L.M."/>
            <person name="Sanchez S."/>
            <person name="Estrada K."/>
            <person name="Sanchez-Flores A."/>
            <person name="Montero E."/>
            <person name="Harb O.S."/>
            <person name="Le Roch K.G."/>
            <person name="Mamoun C.B."/>
        </authorList>
    </citation>
    <scope>NUCLEOTIDE SEQUENCE</scope>
    <source>
        <strain evidence="12">WA1</strain>
    </source>
</reference>
<keyword evidence="8 10" id="KW-1133">Transmembrane helix</keyword>
<name>A0AAD9PJG6_9APIC</name>
<evidence type="ECO:0000256" key="3">
    <source>
        <dbReference type="ARBA" id="ARBA00022679"/>
    </source>
</evidence>
<dbReference type="RefSeq" id="XP_067802539.1">
    <property type="nucleotide sequence ID" value="XM_067947317.1"/>
</dbReference>